<dbReference type="PANTHER" id="PTHR30250:SF11">
    <property type="entry name" value="O-ANTIGEN TRANSPORTER-RELATED"/>
    <property type="match status" value="1"/>
</dbReference>
<feature type="transmembrane region" description="Helical" evidence="6">
    <location>
        <begin position="209"/>
        <end position="229"/>
    </location>
</feature>
<reference evidence="7 8" key="1">
    <citation type="submission" date="2020-06" db="EMBL/GenBank/DDBJ databases">
        <authorList>
            <person name="Jo H."/>
        </authorList>
    </citation>
    <scope>NUCLEOTIDE SEQUENCE [LARGE SCALE GENOMIC DNA]</scope>
    <source>
        <strain evidence="7 8">I46</strain>
    </source>
</reference>
<evidence type="ECO:0000256" key="2">
    <source>
        <dbReference type="ARBA" id="ARBA00022475"/>
    </source>
</evidence>
<evidence type="ECO:0000256" key="6">
    <source>
        <dbReference type="SAM" id="Phobius"/>
    </source>
</evidence>
<dbReference type="PANTHER" id="PTHR30250">
    <property type="entry name" value="PST FAMILY PREDICTED COLANIC ACID TRANSPORTER"/>
    <property type="match status" value="1"/>
</dbReference>
<dbReference type="RefSeq" id="WP_178013420.1">
    <property type="nucleotide sequence ID" value="NZ_CP058316.1"/>
</dbReference>
<evidence type="ECO:0008006" key="9">
    <source>
        <dbReference type="Google" id="ProtNLM"/>
    </source>
</evidence>
<sequence>MIAAVRRFGGLALLPFLSLAIPFAILPVISRGDESAWAAVGIGESVGAVVALVIGYGWPLVGPSRVAALDDARARELFTISLVSRSIVAVVAAVPAALLTALLAPSGSAGLAVAAMAAVGAAGLSPSWFLIGRSEPRAIAIYDLLPRLAGALLSAALVLAGAPVIWYPVVMLTVTLGGIVWFCARRAARPPRGSVRVGFRSLRDDIQPALAVVAAGVYSAGTVAIVSIAGTTSVVAVYVVADKVLKAALTAIVAATNAVQGWVSEDADRAVIRARGWRGTYILGGIGVVGALGIGLLGPWATTVVFGQRVAIDALTSVGIGATFFAIAVNSAFGRLLLTPLGAIRWVTRSTFVGAAVGVPLIVLGTALGGAPGAAAAFALSEFIVVAVQVVGYLAVRRADRAASDTRANDERD</sequence>
<protein>
    <recommendedName>
        <fullName evidence="9">Polysaccharide biosynthesis protein</fullName>
    </recommendedName>
</protein>
<accession>A0A7D5IRF1</accession>
<dbReference type="Proteomes" id="UP000509638">
    <property type="component" value="Chromosome"/>
</dbReference>
<evidence type="ECO:0000313" key="7">
    <source>
        <dbReference type="EMBL" id="QLD12561.1"/>
    </source>
</evidence>
<feature type="transmembrane region" description="Helical" evidence="6">
    <location>
        <begin position="350"/>
        <end position="368"/>
    </location>
</feature>
<feature type="transmembrane region" description="Helical" evidence="6">
    <location>
        <begin position="314"/>
        <end position="338"/>
    </location>
</feature>
<gene>
    <name evidence="7" type="ORF">HW566_12755</name>
</gene>
<feature type="transmembrane region" description="Helical" evidence="6">
    <location>
        <begin position="138"/>
        <end position="159"/>
    </location>
</feature>
<feature type="transmembrane region" description="Helical" evidence="6">
    <location>
        <begin position="280"/>
        <end position="302"/>
    </location>
</feature>
<dbReference type="EMBL" id="CP058316">
    <property type="protein sequence ID" value="QLD12561.1"/>
    <property type="molecule type" value="Genomic_DNA"/>
</dbReference>
<evidence type="ECO:0000256" key="1">
    <source>
        <dbReference type="ARBA" id="ARBA00004651"/>
    </source>
</evidence>
<keyword evidence="2" id="KW-1003">Cell membrane</keyword>
<keyword evidence="4 6" id="KW-1133">Transmembrane helix</keyword>
<feature type="transmembrane region" description="Helical" evidence="6">
    <location>
        <begin position="374"/>
        <end position="396"/>
    </location>
</feature>
<organism evidence="7 8">
    <name type="scientific">Microbacterium oleivorans</name>
    <dbReference type="NCBI Taxonomy" id="273677"/>
    <lineage>
        <taxon>Bacteria</taxon>
        <taxon>Bacillati</taxon>
        <taxon>Actinomycetota</taxon>
        <taxon>Actinomycetes</taxon>
        <taxon>Micrococcales</taxon>
        <taxon>Microbacteriaceae</taxon>
        <taxon>Microbacterium</taxon>
    </lineage>
</organism>
<evidence type="ECO:0000256" key="3">
    <source>
        <dbReference type="ARBA" id="ARBA00022692"/>
    </source>
</evidence>
<evidence type="ECO:0000313" key="8">
    <source>
        <dbReference type="Proteomes" id="UP000509638"/>
    </source>
</evidence>
<dbReference type="GO" id="GO:0005886">
    <property type="term" value="C:plasma membrane"/>
    <property type="evidence" value="ECO:0007669"/>
    <property type="project" value="UniProtKB-SubCell"/>
</dbReference>
<evidence type="ECO:0000256" key="4">
    <source>
        <dbReference type="ARBA" id="ARBA00022989"/>
    </source>
</evidence>
<keyword evidence="5 6" id="KW-0472">Membrane</keyword>
<dbReference type="AlphaFoldDB" id="A0A7D5IRF1"/>
<feature type="transmembrane region" description="Helical" evidence="6">
    <location>
        <begin position="109"/>
        <end position="131"/>
    </location>
</feature>
<comment type="subcellular location">
    <subcellularLocation>
        <location evidence="1">Cell membrane</location>
        <topology evidence="1">Multi-pass membrane protein</topology>
    </subcellularLocation>
</comment>
<feature type="transmembrane region" description="Helical" evidence="6">
    <location>
        <begin position="82"/>
        <end position="103"/>
    </location>
</feature>
<keyword evidence="3 6" id="KW-0812">Transmembrane</keyword>
<name>A0A7D5IRF1_9MICO</name>
<dbReference type="InterPro" id="IPR050833">
    <property type="entry name" value="Poly_Biosynth_Transport"/>
</dbReference>
<feature type="transmembrane region" description="Helical" evidence="6">
    <location>
        <begin position="12"/>
        <end position="30"/>
    </location>
</feature>
<evidence type="ECO:0000256" key="5">
    <source>
        <dbReference type="ARBA" id="ARBA00023136"/>
    </source>
</evidence>
<feature type="transmembrane region" description="Helical" evidence="6">
    <location>
        <begin position="36"/>
        <end position="61"/>
    </location>
</feature>
<proteinExistence type="predicted"/>